<keyword evidence="2" id="KW-1185">Reference proteome</keyword>
<gene>
    <name evidence="1" type="ORF">IWQ57_006154</name>
</gene>
<feature type="non-terminal residue" evidence="1">
    <location>
        <position position="1"/>
    </location>
</feature>
<comment type="caution">
    <text evidence="1">The sequence shown here is derived from an EMBL/GenBank/DDBJ whole genome shotgun (WGS) entry which is preliminary data.</text>
</comment>
<proteinExistence type="predicted"/>
<evidence type="ECO:0000313" key="1">
    <source>
        <dbReference type="EMBL" id="KAJ2761031.1"/>
    </source>
</evidence>
<dbReference type="Proteomes" id="UP001140234">
    <property type="component" value="Unassembled WGS sequence"/>
</dbReference>
<sequence length="85" mass="9114">DSDSDGEALWAQMSKEKAVDDLVPMISPHAPLDVPTLPGHADPPLFINPAALHSSPPLSQSRDYVDPDYDDPVGDDNSDNSDFAL</sequence>
<evidence type="ECO:0000313" key="2">
    <source>
        <dbReference type="Proteomes" id="UP001140234"/>
    </source>
</evidence>
<name>A0ACC1JKV3_9FUNG</name>
<accession>A0ACC1JKV3</accession>
<dbReference type="EMBL" id="JANBUJ010003335">
    <property type="protein sequence ID" value="KAJ2761031.1"/>
    <property type="molecule type" value="Genomic_DNA"/>
</dbReference>
<protein>
    <submittedName>
        <fullName evidence="1">Uncharacterized protein</fullName>
    </submittedName>
</protein>
<reference evidence="1" key="1">
    <citation type="submission" date="2022-07" db="EMBL/GenBank/DDBJ databases">
        <title>Phylogenomic reconstructions and comparative analyses of Kickxellomycotina fungi.</title>
        <authorList>
            <person name="Reynolds N.K."/>
            <person name="Stajich J.E."/>
            <person name="Barry K."/>
            <person name="Grigoriev I.V."/>
            <person name="Crous P."/>
            <person name="Smith M.E."/>
        </authorList>
    </citation>
    <scope>NUCLEOTIDE SEQUENCE</scope>
    <source>
        <strain evidence="1">CBS 109366</strain>
    </source>
</reference>
<organism evidence="1 2">
    <name type="scientific">Coemansia nantahalensis</name>
    <dbReference type="NCBI Taxonomy" id="2789366"/>
    <lineage>
        <taxon>Eukaryota</taxon>
        <taxon>Fungi</taxon>
        <taxon>Fungi incertae sedis</taxon>
        <taxon>Zoopagomycota</taxon>
        <taxon>Kickxellomycotina</taxon>
        <taxon>Kickxellomycetes</taxon>
        <taxon>Kickxellales</taxon>
        <taxon>Kickxellaceae</taxon>
        <taxon>Coemansia</taxon>
    </lineage>
</organism>